<dbReference type="GeneTree" id="ENSGT00940000156901"/>
<evidence type="ECO:0000256" key="6">
    <source>
        <dbReference type="ARBA" id="ARBA00022674"/>
    </source>
</evidence>
<sequence>KSFFNVLNKNTPLYPVQFCLQWKSGRTFTRITAEYRKEKLFRESGLLVLPPAAALKPTHDDGAVISYVFVYGAVIGAHQNEVFSKATSDFAPAGESFQYEDKRVFTVGNHIVASPRAVSPSKPLSTERQNKGQNSRGKKGKGRKRDPCKKKYKDYCIHGECRYIKAIKAPSCVCQTDYHGERCHALTLPLENPLNPYDHTTVLAVVAVVLSSVCLIIISSLLILRYHKRGAYNVENEEKLKLGNTA</sequence>
<dbReference type="PANTHER" id="PTHR10740">
    <property type="entry name" value="TRANSFORMING GROWTH FACTOR ALPHA"/>
    <property type="match status" value="1"/>
</dbReference>
<feature type="compositionally biased region" description="Basic residues" evidence="15">
    <location>
        <begin position="136"/>
        <end position="148"/>
    </location>
</feature>
<evidence type="ECO:0000256" key="11">
    <source>
        <dbReference type="ARBA" id="ARBA00023136"/>
    </source>
</evidence>
<keyword evidence="6" id="KW-0358">Heparin-binding</keyword>
<dbReference type="GO" id="GO:0005886">
    <property type="term" value="C:plasma membrane"/>
    <property type="evidence" value="ECO:0007669"/>
    <property type="project" value="UniProtKB-SubCell"/>
</dbReference>
<feature type="compositionally biased region" description="Polar residues" evidence="15">
    <location>
        <begin position="122"/>
        <end position="135"/>
    </location>
</feature>
<keyword evidence="3" id="KW-1003">Cell membrane</keyword>
<evidence type="ECO:0000256" key="7">
    <source>
        <dbReference type="ARBA" id="ARBA00022692"/>
    </source>
</evidence>
<organism evidence="18">
    <name type="scientific">Xenopus tropicalis</name>
    <name type="common">Western clawed frog</name>
    <name type="synonym">Silurana tropicalis</name>
    <dbReference type="NCBI Taxonomy" id="8364"/>
    <lineage>
        <taxon>Eukaryota</taxon>
        <taxon>Metazoa</taxon>
        <taxon>Chordata</taxon>
        <taxon>Craniata</taxon>
        <taxon>Vertebrata</taxon>
        <taxon>Euteleostomi</taxon>
        <taxon>Amphibia</taxon>
        <taxon>Batrachia</taxon>
        <taxon>Anura</taxon>
        <taxon>Pipoidea</taxon>
        <taxon>Pipidae</taxon>
        <taxon>Xenopodinae</taxon>
        <taxon>Xenopus</taxon>
        <taxon>Silurana</taxon>
    </lineage>
</organism>
<gene>
    <name evidence="18" type="primary">hbegf</name>
</gene>
<accession>A0A803JN16</accession>
<keyword evidence="9 16" id="KW-1133">Transmembrane helix</keyword>
<evidence type="ECO:0000256" key="4">
    <source>
        <dbReference type="ARBA" id="ARBA00022525"/>
    </source>
</evidence>
<evidence type="ECO:0000256" key="10">
    <source>
        <dbReference type="ARBA" id="ARBA00023030"/>
    </source>
</evidence>
<dbReference type="SUPFAM" id="SSF57196">
    <property type="entry name" value="EGF/Laminin"/>
    <property type="match status" value="1"/>
</dbReference>
<evidence type="ECO:0000256" key="3">
    <source>
        <dbReference type="ARBA" id="ARBA00022475"/>
    </source>
</evidence>
<keyword evidence="4" id="KW-0964">Secreted</keyword>
<evidence type="ECO:0000256" key="16">
    <source>
        <dbReference type="SAM" id="Phobius"/>
    </source>
</evidence>
<keyword evidence="11 16" id="KW-0472">Membrane</keyword>
<dbReference type="Ensembl" id="ENSXETT00000115062">
    <property type="protein sequence ID" value="ENSXETP00000109350"/>
    <property type="gene ID" value="ENSXETG00000039798"/>
</dbReference>
<dbReference type="GO" id="GO:0008083">
    <property type="term" value="F:growth factor activity"/>
    <property type="evidence" value="ECO:0007669"/>
    <property type="project" value="UniProtKB-KW"/>
</dbReference>
<dbReference type="Bgee" id="ENSXETG00000039798">
    <property type="expression patterns" value="Expressed in skeletal muscle tissue and 11 other cell types or tissues"/>
</dbReference>
<evidence type="ECO:0000256" key="13">
    <source>
        <dbReference type="ARBA" id="ARBA00040098"/>
    </source>
</evidence>
<evidence type="ECO:0000256" key="14">
    <source>
        <dbReference type="PROSITE-ProRule" id="PRU00076"/>
    </source>
</evidence>
<keyword evidence="7 16" id="KW-0812">Transmembrane</keyword>
<evidence type="ECO:0000256" key="2">
    <source>
        <dbReference type="ARBA" id="ARBA00004251"/>
    </source>
</evidence>
<evidence type="ECO:0000256" key="5">
    <source>
        <dbReference type="ARBA" id="ARBA00022536"/>
    </source>
</evidence>
<dbReference type="AlphaFoldDB" id="A0A803JN16"/>
<dbReference type="PANTHER" id="PTHR10740:SF4">
    <property type="entry name" value="PROHEPARIN-BINDING EGF-LIKE GROWTH FACTOR"/>
    <property type="match status" value="1"/>
</dbReference>
<evidence type="ECO:0000256" key="8">
    <source>
        <dbReference type="ARBA" id="ARBA00022729"/>
    </source>
</evidence>
<evidence type="ECO:0000313" key="18">
    <source>
        <dbReference type="Ensembl" id="ENSXETP00000109350"/>
    </source>
</evidence>
<keyword evidence="8" id="KW-0732">Signal</keyword>
<dbReference type="GO" id="GO:0005576">
    <property type="term" value="C:extracellular region"/>
    <property type="evidence" value="ECO:0007669"/>
    <property type="project" value="UniProtKB-SubCell"/>
</dbReference>
<comment type="subcellular location">
    <subcellularLocation>
        <location evidence="2">Cell membrane</location>
        <topology evidence="2">Single-pass type I membrane protein</topology>
    </subcellularLocation>
    <subcellularLocation>
        <location evidence="1">Secreted</location>
        <location evidence="1">Extracellular space</location>
    </subcellularLocation>
</comment>
<reference evidence="18" key="2">
    <citation type="submission" date="2021-03" db="UniProtKB">
        <authorList>
            <consortium name="Ensembl"/>
        </authorList>
    </citation>
    <scope>IDENTIFICATION</scope>
</reference>
<feature type="domain" description="EGF-like" evidence="17">
    <location>
        <begin position="144"/>
        <end position="184"/>
    </location>
</feature>
<dbReference type="GO" id="GO:0008201">
    <property type="term" value="F:heparin binding"/>
    <property type="evidence" value="ECO:0007669"/>
    <property type="project" value="UniProtKB-KW"/>
</dbReference>
<keyword evidence="5 14" id="KW-0245">EGF-like domain</keyword>
<keyword evidence="12 14" id="KW-1015">Disulfide bond</keyword>
<dbReference type="InParanoid" id="A0A803JN16"/>
<dbReference type="FunCoup" id="A0A803JN16">
    <property type="interactions" value="432"/>
</dbReference>
<evidence type="ECO:0000256" key="1">
    <source>
        <dbReference type="ARBA" id="ARBA00004239"/>
    </source>
</evidence>
<evidence type="ECO:0000256" key="9">
    <source>
        <dbReference type="ARBA" id="ARBA00022989"/>
    </source>
</evidence>
<feature type="region of interest" description="Disordered" evidence="15">
    <location>
        <begin position="115"/>
        <end position="148"/>
    </location>
</feature>
<keyword evidence="10" id="KW-0339">Growth factor</keyword>
<name>A0A803JN16_XENTR</name>
<dbReference type="FunFam" id="2.10.25.10:FF:000158">
    <property type="entry name" value="proheparin-binding EGF-like growth factor"/>
    <property type="match status" value="1"/>
</dbReference>
<feature type="disulfide bond" evidence="14">
    <location>
        <begin position="174"/>
        <end position="183"/>
    </location>
</feature>
<reference evidence="18" key="1">
    <citation type="journal article" date="2010" name="Science">
        <title>The genome of the Western clawed frog Xenopus tropicalis.</title>
        <authorList>
            <person name="Hellsten U."/>
            <person name="Harland R.M."/>
            <person name="Gilchrist M.J."/>
            <person name="Hendrix D."/>
            <person name="Jurka J."/>
            <person name="Kapitonov V."/>
            <person name="Ovcharenko I."/>
            <person name="Putnam N.H."/>
            <person name="Shu S."/>
            <person name="Taher L."/>
            <person name="Blitz I.L."/>
            <person name="Blumberg B."/>
            <person name="Dichmann D.S."/>
            <person name="Dubchak I."/>
            <person name="Amaya E."/>
            <person name="Detter J.C."/>
            <person name="Fletcher R."/>
            <person name="Gerhard D.S."/>
            <person name="Goodstein D."/>
            <person name="Graves T."/>
            <person name="Grigoriev I.V."/>
            <person name="Grimwood J."/>
            <person name="Kawashima T."/>
            <person name="Lindquist E."/>
            <person name="Lucas S.M."/>
            <person name="Mead P.E."/>
            <person name="Mitros T."/>
            <person name="Ogino H."/>
            <person name="Ohta Y."/>
            <person name="Poliakov A.V."/>
            <person name="Pollet N."/>
            <person name="Robert J."/>
            <person name="Salamov A."/>
            <person name="Sater A.K."/>
            <person name="Schmutz J."/>
            <person name="Terry A."/>
            <person name="Vize P.D."/>
            <person name="Warren W.C."/>
            <person name="Wells D."/>
            <person name="Wills A."/>
            <person name="Wilson R.K."/>
            <person name="Zimmerman L.B."/>
            <person name="Zorn A.M."/>
            <person name="Grainger R."/>
            <person name="Grammer T."/>
            <person name="Khokha M.K."/>
            <person name="Richardson P.M."/>
            <person name="Rokhsar D.S."/>
        </authorList>
    </citation>
    <scope>NUCLEOTIDE SEQUENCE [LARGE SCALE GENOMIC DNA]</scope>
    <source>
        <strain evidence="18">Nigerian</strain>
    </source>
</reference>
<dbReference type="PROSITE" id="PS50026">
    <property type="entry name" value="EGF_3"/>
    <property type="match status" value="1"/>
</dbReference>
<evidence type="ECO:0000256" key="15">
    <source>
        <dbReference type="SAM" id="MobiDB-lite"/>
    </source>
</evidence>
<dbReference type="Gene3D" id="2.10.25.10">
    <property type="entry name" value="Laminin"/>
    <property type="match status" value="1"/>
</dbReference>
<feature type="transmembrane region" description="Helical" evidence="16">
    <location>
        <begin position="202"/>
        <end position="224"/>
    </location>
</feature>
<protein>
    <recommendedName>
        <fullName evidence="13">Proheparin-binding EGF-like growth factor</fullName>
    </recommendedName>
</protein>
<comment type="caution">
    <text evidence="14">Lacks conserved residue(s) required for the propagation of feature annotation.</text>
</comment>
<evidence type="ECO:0000259" key="17">
    <source>
        <dbReference type="PROSITE" id="PS50026"/>
    </source>
</evidence>
<dbReference type="InterPro" id="IPR000742">
    <property type="entry name" value="EGF"/>
</dbReference>
<dbReference type="PROSITE" id="PS00022">
    <property type="entry name" value="EGF_1"/>
    <property type="match status" value="1"/>
</dbReference>
<proteinExistence type="predicted"/>
<evidence type="ECO:0000256" key="12">
    <source>
        <dbReference type="ARBA" id="ARBA00023157"/>
    </source>
</evidence>